<keyword evidence="1" id="KW-0472">Membrane</keyword>
<gene>
    <name evidence="2" type="ORF">SDC9_95823</name>
</gene>
<evidence type="ECO:0008006" key="3">
    <source>
        <dbReference type="Google" id="ProtNLM"/>
    </source>
</evidence>
<reference evidence="2" key="1">
    <citation type="submission" date="2019-08" db="EMBL/GenBank/DDBJ databases">
        <authorList>
            <person name="Kucharzyk K."/>
            <person name="Murdoch R.W."/>
            <person name="Higgins S."/>
            <person name="Loffler F."/>
        </authorList>
    </citation>
    <scope>NUCLEOTIDE SEQUENCE</scope>
</reference>
<feature type="transmembrane region" description="Helical" evidence="1">
    <location>
        <begin position="6"/>
        <end position="25"/>
    </location>
</feature>
<feature type="transmembrane region" description="Helical" evidence="1">
    <location>
        <begin position="37"/>
        <end position="58"/>
    </location>
</feature>
<protein>
    <recommendedName>
        <fullName evidence="3">Cardiolipin synthase N-terminal domain-containing protein</fullName>
    </recommendedName>
</protein>
<dbReference type="EMBL" id="VSSQ01012379">
    <property type="protein sequence ID" value="MPM49095.1"/>
    <property type="molecule type" value="Genomic_DNA"/>
</dbReference>
<keyword evidence="1" id="KW-0812">Transmembrane</keyword>
<organism evidence="2">
    <name type="scientific">bioreactor metagenome</name>
    <dbReference type="NCBI Taxonomy" id="1076179"/>
    <lineage>
        <taxon>unclassified sequences</taxon>
        <taxon>metagenomes</taxon>
        <taxon>ecological metagenomes</taxon>
    </lineage>
</organism>
<sequence>MSLLVFPLLLAVFIGIPVMIGVYVYKDAQSRRMNAALWTLVAIFAPGLTGFIICLLVRRDYLGLR</sequence>
<evidence type="ECO:0000313" key="2">
    <source>
        <dbReference type="EMBL" id="MPM49095.1"/>
    </source>
</evidence>
<dbReference type="AlphaFoldDB" id="A0A645A7C8"/>
<evidence type="ECO:0000256" key="1">
    <source>
        <dbReference type="SAM" id="Phobius"/>
    </source>
</evidence>
<accession>A0A645A7C8</accession>
<proteinExistence type="predicted"/>
<comment type="caution">
    <text evidence="2">The sequence shown here is derived from an EMBL/GenBank/DDBJ whole genome shotgun (WGS) entry which is preliminary data.</text>
</comment>
<keyword evidence="1" id="KW-1133">Transmembrane helix</keyword>
<name>A0A645A7C8_9ZZZZ</name>